<feature type="transmembrane region" description="Helical" evidence="8">
    <location>
        <begin position="299"/>
        <end position="319"/>
    </location>
</feature>
<feature type="transmembrane region" description="Helical" evidence="8">
    <location>
        <begin position="466"/>
        <end position="488"/>
    </location>
</feature>
<comment type="cofactor">
    <cofactor evidence="1">
        <name>heme b</name>
        <dbReference type="ChEBI" id="CHEBI:60344"/>
    </cofactor>
</comment>
<dbReference type="InterPro" id="IPR005018">
    <property type="entry name" value="DOMON_domain"/>
</dbReference>
<dbReference type="Proteomes" id="UP000001554">
    <property type="component" value="Chromosome 15"/>
</dbReference>
<keyword evidence="3" id="KW-0813">Transport</keyword>
<dbReference type="OMA" id="PPICADN"/>
<keyword evidence="5" id="KW-0249">Electron transport</keyword>
<sequence>MVHSSLGGEATFVYNKTIFWANDVASPTISASIASQGPTNVPITTDVATIPPSTTAAPAEDPLGITTGGCGVTKGCYGVPDGCSPPDCDFLSTWVTDAAGENVIIEITGKSDGYVAIGFSSDQLMADDDMYECMRHPDGNIEVFSSYSTGRTMPTREATNSGVSNVEVAYSNGLLSCRFHRTVRQTARAGTGADQYFDLGNSSYHIFLAVGPTMVQPDGTVQIAVHTSRAYSDQPVDVTSISLVAAASTPILVKLHAGLMMSAWMFTVSVAAVMARFYKPMWPNSTWCGVKIWFAIHRAGMIMTVLLCVLAFVLIFFFKEWTFVTGTNAEIHAIMGIVVTFLAVAQPFMSLVRGGPNEPKRRVFNWFHWAFGTGARVGAIIVMFLGLDFPAMDLPDEAMYVLASWVAWQALSEVILEQESLLKCCCETKTKDVEEVEMQTRKSASSVDLNPEPKTPNPPNSGFKNAFLVIYLTVLTGFTVAMFTFIGLH</sequence>
<dbReference type="OrthoDB" id="2419613at2759"/>
<feature type="transmembrane region" description="Helical" evidence="8">
    <location>
        <begin position="364"/>
        <end position="387"/>
    </location>
</feature>
<name>A0A9J7MD60_BRAFL</name>
<reference evidence="12" key="2">
    <citation type="submission" date="2025-08" db="UniProtKB">
        <authorList>
            <consortium name="RefSeq"/>
        </authorList>
    </citation>
    <scope>IDENTIFICATION</scope>
    <source>
        <strain evidence="12">S238N-H82</strain>
        <tissue evidence="12">Testes</tissue>
    </source>
</reference>
<dbReference type="PANTHER" id="PTHR46902:SF1">
    <property type="entry name" value="DOMON DOMAIN-CONTAINING PROTEIN FRRS1L"/>
    <property type="match status" value="1"/>
</dbReference>
<accession>A0A9J7MD60</accession>
<dbReference type="Pfam" id="PF03351">
    <property type="entry name" value="DOMON"/>
    <property type="match status" value="1"/>
</dbReference>
<feature type="transmembrane region" description="Helical" evidence="8">
    <location>
        <begin position="331"/>
        <end position="352"/>
    </location>
</feature>
<evidence type="ECO:0000313" key="11">
    <source>
        <dbReference type="Proteomes" id="UP000001554"/>
    </source>
</evidence>
<evidence type="ECO:0000256" key="8">
    <source>
        <dbReference type="SAM" id="Phobius"/>
    </source>
</evidence>
<dbReference type="SMART" id="SM00665">
    <property type="entry name" value="B561"/>
    <property type="match status" value="1"/>
</dbReference>
<protein>
    <submittedName>
        <fullName evidence="12">Ferric-chelate reductase 1</fullName>
    </submittedName>
</protein>
<feature type="domain" description="Cytochrome b561" evidence="10">
    <location>
        <begin position="220"/>
        <end position="425"/>
    </location>
</feature>
<dbReference type="PROSITE" id="PS50836">
    <property type="entry name" value="DOMON"/>
    <property type="match status" value="1"/>
</dbReference>
<dbReference type="RefSeq" id="XP_035698640.1">
    <property type="nucleotide sequence ID" value="XM_035842747.1"/>
</dbReference>
<evidence type="ECO:0000259" key="9">
    <source>
        <dbReference type="PROSITE" id="PS50836"/>
    </source>
</evidence>
<dbReference type="CDD" id="cd08760">
    <property type="entry name" value="Cyt_b561_FRRS1_like"/>
    <property type="match status" value="1"/>
</dbReference>
<keyword evidence="7 8" id="KW-0472">Membrane</keyword>
<evidence type="ECO:0000256" key="4">
    <source>
        <dbReference type="ARBA" id="ARBA00022692"/>
    </source>
</evidence>
<dbReference type="PROSITE" id="PS50939">
    <property type="entry name" value="CYTOCHROME_B561"/>
    <property type="match status" value="1"/>
</dbReference>
<dbReference type="GO" id="GO:1900449">
    <property type="term" value="P:regulation of glutamate receptor signaling pathway"/>
    <property type="evidence" value="ECO:0007669"/>
    <property type="project" value="InterPro"/>
</dbReference>
<dbReference type="PANTHER" id="PTHR46902">
    <property type="entry name" value="DOMON DOMAIN-CONTAINING PROTEIN FRRS1L"/>
    <property type="match status" value="1"/>
</dbReference>
<evidence type="ECO:0000256" key="5">
    <source>
        <dbReference type="ARBA" id="ARBA00022982"/>
    </source>
</evidence>
<dbReference type="InterPro" id="IPR042789">
    <property type="entry name" value="FRRS1L"/>
</dbReference>
<gene>
    <name evidence="12" type="primary">LOC118431507</name>
</gene>
<keyword evidence="11" id="KW-1185">Reference proteome</keyword>
<evidence type="ECO:0000256" key="3">
    <source>
        <dbReference type="ARBA" id="ARBA00022448"/>
    </source>
</evidence>
<dbReference type="GeneID" id="118431507"/>
<organism evidence="11 12">
    <name type="scientific">Branchiostoma floridae</name>
    <name type="common">Florida lancelet</name>
    <name type="synonym">Amphioxus</name>
    <dbReference type="NCBI Taxonomy" id="7739"/>
    <lineage>
        <taxon>Eukaryota</taxon>
        <taxon>Metazoa</taxon>
        <taxon>Chordata</taxon>
        <taxon>Cephalochordata</taxon>
        <taxon>Leptocardii</taxon>
        <taxon>Amphioxiformes</taxon>
        <taxon>Branchiostomatidae</taxon>
        <taxon>Branchiostoma</taxon>
    </lineage>
</organism>
<evidence type="ECO:0000256" key="6">
    <source>
        <dbReference type="ARBA" id="ARBA00022989"/>
    </source>
</evidence>
<evidence type="ECO:0000259" key="10">
    <source>
        <dbReference type="PROSITE" id="PS50939"/>
    </source>
</evidence>
<comment type="subcellular location">
    <subcellularLocation>
        <location evidence="2">Membrane</location>
    </subcellularLocation>
</comment>
<reference evidence="11" key="1">
    <citation type="journal article" date="2020" name="Nat. Ecol. Evol.">
        <title>Deeply conserved synteny resolves early events in vertebrate evolution.</title>
        <authorList>
            <person name="Simakov O."/>
            <person name="Marletaz F."/>
            <person name="Yue J.X."/>
            <person name="O'Connell B."/>
            <person name="Jenkins J."/>
            <person name="Brandt A."/>
            <person name="Calef R."/>
            <person name="Tung C.H."/>
            <person name="Huang T.K."/>
            <person name="Schmutz J."/>
            <person name="Satoh N."/>
            <person name="Yu J.K."/>
            <person name="Putnam N.H."/>
            <person name="Green R.E."/>
            <person name="Rokhsar D.S."/>
        </authorList>
    </citation>
    <scope>NUCLEOTIDE SEQUENCE [LARGE SCALE GENOMIC DNA]</scope>
    <source>
        <strain evidence="11">S238N-H82</strain>
    </source>
</reference>
<dbReference type="SMART" id="SM00664">
    <property type="entry name" value="DoH"/>
    <property type="match status" value="1"/>
</dbReference>
<proteinExistence type="predicted"/>
<dbReference type="InterPro" id="IPR006593">
    <property type="entry name" value="Cyt_b561/ferric_Rdtase_TM"/>
</dbReference>
<evidence type="ECO:0000256" key="7">
    <source>
        <dbReference type="ARBA" id="ARBA00023136"/>
    </source>
</evidence>
<keyword evidence="4 8" id="KW-0812">Transmembrane</keyword>
<feature type="transmembrane region" description="Helical" evidence="8">
    <location>
        <begin position="257"/>
        <end position="278"/>
    </location>
</feature>
<feature type="domain" description="DOMON" evidence="9">
    <location>
        <begin position="88"/>
        <end position="211"/>
    </location>
</feature>
<evidence type="ECO:0000256" key="2">
    <source>
        <dbReference type="ARBA" id="ARBA00004370"/>
    </source>
</evidence>
<dbReference type="KEGG" id="bfo:118431507"/>
<keyword evidence="6 8" id="KW-1133">Transmembrane helix</keyword>
<dbReference type="AlphaFoldDB" id="A0A9J7MD60"/>
<evidence type="ECO:0000256" key="1">
    <source>
        <dbReference type="ARBA" id="ARBA00001970"/>
    </source>
</evidence>
<evidence type="ECO:0000313" key="12">
    <source>
        <dbReference type="RefSeq" id="XP_035698640.1"/>
    </source>
</evidence>
<dbReference type="GO" id="GO:0016020">
    <property type="term" value="C:membrane"/>
    <property type="evidence" value="ECO:0000318"/>
    <property type="project" value="GO_Central"/>
</dbReference>
<dbReference type="CDD" id="cd09628">
    <property type="entry name" value="DOMON_SDR_2_like"/>
    <property type="match status" value="1"/>
</dbReference>
<dbReference type="Gene3D" id="1.20.120.1770">
    <property type="match status" value="1"/>
</dbReference>